<keyword evidence="3" id="KW-1185">Reference proteome</keyword>
<name>A0A1Y5SRQ1_9RHOB</name>
<dbReference type="STRING" id="658057.SAMN04488032_10532"/>
<gene>
    <name evidence="2" type="ORF">PAM7971_02293</name>
</gene>
<dbReference type="AlphaFoldDB" id="A0A1Y5SRQ1"/>
<feature type="chain" id="PRO_5011005742" description="Lysozyme inhibitor LprI N-terminal domain-containing protein" evidence="1">
    <location>
        <begin position="21"/>
        <end position="129"/>
    </location>
</feature>
<dbReference type="OrthoDB" id="10016893at2"/>
<evidence type="ECO:0000313" key="3">
    <source>
        <dbReference type="Proteomes" id="UP000193307"/>
    </source>
</evidence>
<sequence length="129" mass="14064">MNFKIFITASLAAIPFPALALEANSHKRAAAIRTADAAVTTYVSALAQCESTMKQGFGGLWIMHRDIAIASLRELHQDSDAGLQQYNGIYQSELETGNSISDLSKCPEVLEKMMQEVAVAESKLRATHH</sequence>
<organism evidence="2 3">
    <name type="scientific">Pacificibacter marinus</name>
    <dbReference type="NCBI Taxonomy" id="658057"/>
    <lineage>
        <taxon>Bacteria</taxon>
        <taxon>Pseudomonadati</taxon>
        <taxon>Pseudomonadota</taxon>
        <taxon>Alphaproteobacteria</taxon>
        <taxon>Rhodobacterales</taxon>
        <taxon>Roseobacteraceae</taxon>
        <taxon>Pacificibacter</taxon>
    </lineage>
</organism>
<accession>A0A1Y5SRQ1</accession>
<proteinExistence type="predicted"/>
<evidence type="ECO:0000256" key="1">
    <source>
        <dbReference type="SAM" id="SignalP"/>
    </source>
</evidence>
<evidence type="ECO:0000313" key="2">
    <source>
        <dbReference type="EMBL" id="SLN46900.1"/>
    </source>
</evidence>
<dbReference type="EMBL" id="FWFW01000006">
    <property type="protein sequence ID" value="SLN46900.1"/>
    <property type="molecule type" value="Genomic_DNA"/>
</dbReference>
<evidence type="ECO:0008006" key="4">
    <source>
        <dbReference type="Google" id="ProtNLM"/>
    </source>
</evidence>
<reference evidence="2 3" key="1">
    <citation type="submission" date="2017-03" db="EMBL/GenBank/DDBJ databases">
        <authorList>
            <person name="Afonso C.L."/>
            <person name="Miller P.J."/>
            <person name="Scott M.A."/>
            <person name="Spackman E."/>
            <person name="Goraichik I."/>
            <person name="Dimitrov K.M."/>
            <person name="Suarez D.L."/>
            <person name="Swayne D.E."/>
        </authorList>
    </citation>
    <scope>NUCLEOTIDE SEQUENCE [LARGE SCALE GENOMIC DNA]</scope>
    <source>
        <strain evidence="2 3">CECT 7971</strain>
    </source>
</reference>
<keyword evidence="1" id="KW-0732">Signal</keyword>
<feature type="signal peptide" evidence="1">
    <location>
        <begin position="1"/>
        <end position="20"/>
    </location>
</feature>
<dbReference type="RefSeq" id="WP_085849418.1">
    <property type="nucleotide sequence ID" value="NZ_FNZV01000005.1"/>
</dbReference>
<dbReference type="Proteomes" id="UP000193307">
    <property type="component" value="Unassembled WGS sequence"/>
</dbReference>
<protein>
    <recommendedName>
        <fullName evidence="4">Lysozyme inhibitor LprI N-terminal domain-containing protein</fullName>
    </recommendedName>
</protein>